<dbReference type="EnsemblProtists" id="PYU1_T011799">
    <property type="protein sequence ID" value="PYU1_T011799"/>
    <property type="gene ID" value="PYU1_G011773"/>
</dbReference>
<evidence type="ECO:0000256" key="8">
    <source>
        <dbReference type="ARBA" id="ARBA00022989"/>
    </source>
</evidence>
<keyword evidence="10 14" id="KW-0472">Membrane</keyword>
<evidence type="ECO:0000256" key="10">
    <source>
        <dbReference type="ARBA" id="ARBA00023136"/>
    </source>
</evidence>
<comment type="subcellular location">
    <subcellularLocation>
        <location evidence="1">Cell membrane</location>
        <topology evidence="1">Multi-pass membrane protein</topology>
    </subcellularLocation>
</comment>
<dbReference type="eggNOG" id="KOG1440">
    <property type="taxonomic scope" value="Eukaryota"/>
</dbReference>
<name>K3X3K0_GLOUD</name>
<keyword evidence="4" id="KW-0444">Lipid biosynthesis</keyword>
<feature type="transmembrane region" description="Helical" evidence="14">
    <location>
        <begin position="311"/>
        <end position="330"/>
    </location>
</feature>
<keyword evidence="12" id="KW-1208">Phospholipid metabolism</keyword>
<dbReference type="GO" id="GO:0004605">
    <property type="term" value="F:phosphatidate cytidylyltransferase activity"/>
    <property type="evidence" value="ECO:0007669"/>
    <property type="project" value="UniProtKB-EC"/>
</dbReference>
<dbReference type="PANTHER" id="PTHR46382:SF1">
    <property type="entry name" value="PHOSPHATIDATE CYTIDYLYLTRANSFERASE"/>
    <property type="match status" value="1"/>
</dbReference>
<dbReference type="AlphaFoldDB" id="K3X3K0"/>
<feature type="transmembrane region" description="Helical" evidence="14">
    <location>
        <begin position="37"/>
        <end position="59"/>
    </location>
</feature>
<evidence type="ECO:0000256" key="4">
    <source>
        <dbReference type="ARBA" id="ARBA00022516"/>
    </source>
</evidence>
<dbReference type="EC" id="2.7.7.41" evidence="13"/>
<evidence type="ECO:0000256" key="5">
    <source>
        <dbReference type="ARBA" id="ARBA00022679"/>
    </source>
</evidence>
<evidence type="ECO:0000256" key="14">
    <source>
        <dbReference type="SAM" id="Phobius"/>
    </source>
</evidence>
<evidence type="ECO:0000313" key="16">
    <source>
        <dbReference type="Proteomes" id="UP000019132"/>
    </source>
</evidence>
<dbReference type="Proteomes" id="UP000019132">
    <property type="component" value="Unassembled WGS sequence"/>
</dbReference>
<evidence type="ECO:0000256" key="13">
    <source>
        <dbReference type="RuleBase" id="RU003938"/>
    </source>
</evidence>
<keyword evidence="3" id="KW-1003">Cell membrane</keyword>
<comment type="pathway">
    <text evidence="13">Phospholipid metabolism; CDP-diacylglycerol biosynthesis; CDP-diacylglycerol from sn-glycerol 3-phosphate: step 3/3.</text>
</comment>
<evidence type="ECO:0000256" key="11">
    <source>
        <dbReference type="ARBA" id="ARBA00023209"/>
    </source>
</evidence>
<keyword evidence="11" id="KW-0594">Phospholipid biosynthesis</keyword>
<keyword evidence="16" id="KW-1185">Reference proteome</keyword>
<evidence type="ECO:0000256" key="2">
    <source>
        <dbReference type="ARBA" id="ARBA00010185"/>
    </source>
</evidence>
<dbReference type="InParanoid" id="K3X3K0"/>
<dbReference type="GO" id="GO:0005886">
    <property type="term" value="C:plasma membrane"/>
    <property type="evidence" value="ECO:0007669"/>
    <property type="project" value="UniProtKB-SubCell"/>
</dbReference>
<evidence type="ECO:0000256" key="7">
    <source>
        <dbReference type="ARBA" id="ARBA00022695"/>
    </source>
</evidence>
<keyword evidence="7 13" id="KW-0548">Nucleotidyltransferase</keyword>
<reference evidence="15" key="3">
    <citation type="submission" date="2015-02" db="UniProtKB">
        <authorList>
            <consortium name="EnsemblProtists"/>
        </authorList>
    </citation>
    <scope>IDENTIFICATION</scope>
    <source>
        <strain evidence="15">DAOM BR144</strain>
    </source>
</reference>
<dbReference type="VEuPathDB" id="FungiDB:PYU1_G011773"/>
<feature type="transmembrane region" description="Helical" evidence="14">
    <location>
        <begin position="157"/>
        <end position="180"/>
    </location>
</feature>
<dbReference type="PANTHER" id="PTHR46382">
    <property type="entry name" value="PHOSPHATIDATE CYTIDYLYLTRANSFERASE"/>
    <property type="match status" value="1"/>
</dbReference>
<dbReference type="UniPathway" id="UPA00557">
    <property type="reaction ID" value="UER00614"/>
</dbReference>
<reference evidence="16" key="1">
    <citation type="journal article" date="2010" name="Genome Biol.">
        <title>Genome sequence of the necrotrophic plant pathogen Pythium ultimum reveals original pathogenicity mechanisms and effector repertoire.</title>
        <authorList>
            <person name="Levesque C.A."/>
            <person name="Brouwer H."/>
            <person name="Cano L."/>
            <person name="Hamilton J.P."/>
            <person name="Holt C."/>
            <person name="Huitema E."/>
            <person name="Raffaele S."/>
            <person name="Robideau G.P."/>
            <person name="Thines M."/>
            <person name="Win J."/>
            <person name="Zerillo M.M."/>
            <person name="Beakes G.W."/>
            <person name="Boore J.L."/>
            <person name="Busam D."/>
            <person name="Dumas B."/>
            <person name="Ferriera S."/>
            <person name="Fuerstenberg S.I."/>
            <person name="Gachon C.M."/>
            <person name="Gaulin E."/>
            <person name="Govers F."/>
            <person name="Grenville-Briggs L."/>
            <person name="Horner N."/>
            <person name="Hostetler J."/>
            <person name="Jiang R.H."/>
            <person name="Johnson J."/>
            <person name="Krajaejun T."/>
            <person name="Lin H."/>
            <person name="Meijer H.J."/>
            <person name="Moore B."/>
            <person name="Morris P."/>
            <person name="Phuntmart V."/>
            <person name="Puiu D."/>
            <person name="Shetty J."/>
            <person name="Stajich J.E."/>
            <person name="Tripathy S."/>
            <person name="Wawra S."/>
            <person name="van West P."/>
            <person name="Whitty B.R."/>
            <person name="Coutinho P.M."/>
            <person name="Henrissat B."/>
            <person name="Martin F."/>
            <person name="Thomas P.D."/>
            <person name="Tyler B.M."/>
            <person name="De Vries R.P."/>
            <person name="Kamoun S."/>
            <person name="Yandell M."/>
            <person name="Tisserat N."/>
            <person name="Buell C.R."/>
        </authorList>
    </citation>
    <scope>NUCLEOTIDE SEQUENCE</scope>
    <source>
        <strain evidence="16">DAOM:BR144</strain>
    </source>
</reference>
<dbReference type="HOGENOM" id="CLU_825095_0_0_1"/>
<dbReference type="PROSITE" id="PS01315">
    <property type="entry name" value="CDS"/>
    <property type="match status" value="1"/>
</dbReference>
<evidence type="ECO:0000256" key="12">
    <source>
        <dbReference type="ARBA" id="ARBA00023264"/>
    </source>
</evidence>
<evidence type="ECO:0000256" key="1">
    <source>
        <dbReference type="ARBA" id="ARBA00004651"/>
    </source>
</evidence>
<dbReference type="Pfam" id="PF01148">
    <property type="entry name" value="CTP_transf_1"/>
    <property type="match status" value="1"/>
</dbReference>
<proteinExistence type="inferred from homology"/>
<organism evidence="15 16">
    <name type="scientific">Globisporangium ultimum (strain ATCC 200006 / CBS 805.95 / DAOM BR144)</name>
    <name type="common">Pythium ultimum</name>
    <dbReference type="NCBI Taxonomy" id="431595"/>
    <lineage>
        <taxon>Eukaryota</taxon>
        <taxon>Sar</taxon>
        <taxon>Stramenopiles</taxon>
        <taxon>Oomycota</taxon>
        <taxon>Peronosporomycetes</taxon>
        <taxon>Pythiales</taxon>
        <taxon>Pythiaceae</taxon>
        <taxon>Globisporangium</taxon>
    </lineage>
</organism>
<keyword evidence="8 14" id="KW-1133">Transmembrane helix</keyword>
<accession>K3X3K0</accession>
<feature type="transmembrane region" description="Helical" evidence="14">
    <location>
        <begin position="237"/>
        <end position="257"/>
    </location>
</feature>
<dbReference type="InterPro" id="IPR000374">
    <property type="entry name" value="PC_trans"/>
</dbReference>
<dbReference type="GO" id="GO:0016024">
    <property type="term" value="P:CDP-diacylglycerol biosynthetic process"/>
    <property type="evidence" value="ECO:0007669"/>
    <property type="project" value="UniProtKB-UniPathway"/>
</dbReference>
<keyword evidence="6 13" id="KW-0812">Transmembrane</keyword>
<comment type="catalytic activity">
    <reaction evidence="13">
        <text>a 1,2-diacyl-sn-glycero-3-phosphate + CTP + H(+) = a CDP-1,2-diacyl-sn-glycerol + diphosphate</text>
        <dbReference type="Rhea" id="RHEA:16229"/>
        <dbReference type="ChEBI" id="CHEBI:15378"/>
        <dbReference type="ChEBI" id="CHEBI:33019"/>
        <dbReference type="ChEBI" id="CHEBI:37563"/>
        <dbReference type="ChEBI" id="CHEBI:58332"/>
        <dbReference type="ChEBI" id="CHEBI:58608"/>
        <dbReference type="EC" id="2.7.7.41"/>
    </reaction>
</comment>
<evidence type="ECO:0000313" key="15">
    <source>
        <dbReference type="EnsemblProtists" id="PYU1_T011799"/>
    </source>
</evidence>
<feature type="transmembrane region" description="Helical" evidence="14">
    <location>
        <begin position="71"/>
        <end position="89"/>
    </location>
</feature>
<evidence type="ECO:0000256" key="3">
    <source>
        <dbReference type="ARBA" id="ARBA00022475"/>
    </source>
</evidence>
<reference evidence="16" key="2">
    <citation type="submission" date="2010-04" db="EMBL/GenBank/DDBJ databases">
        <authorList>
            <person name="Buell R."/>
            <person name="Hamilton J."/>
            <person name="Hostetler J."/>
        </authorList>
    </citation>
    <scope>NUCLEOTIDE SEQUENCE [LARGE SCALE GENOMIC DNA]</scope>
    <source>
        <strain evidence="16">DAOM:BR144</strain>
    </source>
</reference>
<dbReference type="EMBL" id="GL376637">
    <property type="status" value="NOT_ANNOTATED_CDS"/>
    <property type="molecule type" value="Genomic_DNA"/>
</dbReference>
<keyword evidence="9" id="KW-0443">Lipid metabolism</keyword>
<dbReference type="OMA" id="WRYAVIC"/>
<feature type="transmembrane region" description="Helical" evidence="14">
    <location>
        <begin position="125"/>
        <end position="145"/>
    </location>
</feature>
<evidence type="ECO:0000256" key="9">
    <source>
        <dbReference type="ARBA" id="ARBA00023098"/>
    </source>
</evidence>
<keyword evidence="5 13" id="KW-0808">Transferase</keyword>
<feature type="transmembrane region" description="Helical" evidence="14">
    <location>
        <begin position="192"/>
        <end position="217"/>
    </location>
</feature>
<evidence type="ECO:0000256" key="6">
    <source>
        <dbReference type="ARBA" id="ARBA00022692"/>
    </source>
</evidence>
<sequence length="337" mass="36700">MNVEQGGATDSNDDRRRNAKRCAVSDLADRFCCGHDWLAASIVSVILGVISSSIFLSSATLIPQLRKTEFYAFRWFYTVTTDFVAALCACYTPNWRYAVICVAENAIFTILTVHSTICPINQFSCGLTVEPVQVFLAGVAAILLFRFSTSRNGTEAFIHFTLDALGFIYIIGSLSVLVAFVDDDKKTLYRKLLIALLYVVWASDTGAYITGKALAFFNYPNYNPLAAHLSKNKDYEGTLGAIVFGIAAMMLASYWLVVPGSTGTKIAFTVLGVVVGRLGDLFESLLKRAAGIKDSGKLIPGHGGVLDRIDALMFAALVFARYYALVIGIAPDELPQD</sequence>
<feature type="transmembrane region" description="Helical" evidence="14">
    <location>
        <begin position="95"/>
        <end position="113"/>
    </location>
</feature>
<protein>
    <recommendedName>
        <fullName evidence="13">Phosphatidate cytidylyltransferase</fullName>
        <ecNumber evidence="13">2.7.7.41</ecNumber>
    </recommendedName>
</protein>
<comment type="similarity">
    <text evidence="2 13">Belongs to the CDS family.</text>
</comment>
<dbReference type="STRING" id="431595.K3X3K0"/>